<protein>
    <submittedName>
        <fullName evidence="3">Flagellar hook-length control protein FliK</fullName>
    </submittedName>
</protein>
<feature type="region of interest" description="Disordered" evidence="1">
    <location>
        <begin position="636"/>
        <end position="670"/>
    </location>
</feature>
<feature type="domain" description="Flagellar hook-length control protein-like C-terminal" evidence="2">
    <location>
        <begin position="555"/>
        <end position="637"/>
    </location>
</feature>
<gene>
    <name evidence="3" type="ORF">SAMN06265368_4129</name>
</gene>
<feature type="compositionally biased region" description="Polar residues" evidence="1">
    <location>
        <begin position="263"/>
        <end position="287"/>
    </location>
</feature>
<feature type="compositionally biased region" description="Low complexity" evidence="1">
    <location>
        <begin position="379"/>
        <end position="411"/>
    </location>
</feature>
<feature type="compositionally biased region" description="Basic and acidic residues" evidence="1">
    <location>
        <begin position="159"/>
        <end position="172"/>
    </location>
</feature>
<dbReference type="EMBL" id="OBEL01000006">
    <property type="protein sequence ID" value="SNZ21015.1"/>
    <property type="molecule type" value="Genomic_DNA"/>
</dbReference>
<feature type="region of interest" description="Disordered" evidence="1">
    <location>
        <begin position="139"/>
        <end position="172"/>
    </location>
</feature>
<evidence type="ECO:0000259" key="2">
    <source>
        <dbReference type="Pfam" id="PF02120"/>
    </source>
</evidence>
<name>A0A285PH18_9HYPH</name>
<dbReference type="Proteomes" id="UP000219439">
    <property type="component" value="Unassembled WGS sequence"/>
</dbReference>
<dbReference type="RefSeq" id="WP_097155382.1">
    <property type="nucleotide sequence ID" value="NZ_OBEL01000006.1"/>
</dbReference>
<feature type="compositionally biased region" description="Low complexity" evidence="1">
    <location>
        <begin position="636"/>
        <end position="658"/>
    </location>
</feature>
<keyword evidence="4" id="KW-1185">Reference proteome</keyword>
<accession>A0A285PH18</accession>
<feature type="region of interest" description="Disordered" evidence="1">
    <location>
        <begin position="255"/>
        <end position="471"/>
    </location>
</feature>
<dbReference type="Pfam" id="PF02120">
    <property type="entry name" value="Flg_hook"/>
    <property type="match status" value="1"/>
</dbReference>
<feature type="compositionally biased region" description="Basic and acidic residues" evidence="1">
    <location>
        <begin position="448"/>
        <end position="460"/>
    </location>
</feature>
<proteinExistence type="predicted"/>
<keyword evidence="3" id="KW-0966">Cell projection</keyword>
<feature type="compositionally biased region" description="Polar residues" evidence="1">
    <location>
        <begin position="294"/>
        <end position="307"/>
    </location>
</feature>
<keyword evidence="3" id="KW-0969">Cilium</keyword>
<evidence type="ECO:0000256" key="1">
    <source>
        <dbReference type="SAM" id="MobiDB-lite"/>
    </source>
</evidence>
<dbReference type="CDD" id="cd17470">
    <property type="entry name" value="T3SS_Flik_C"/>
    <property type="match status" value="1"/>
</dbReference>
<dbReference type="InterPro" id="IPR021136">
    <property type="entry name" value="Flagellar_hook_control-like_C"/>
</dbReference>
<evidence type="ECO:0000313" key="4">
    <source>
        <dbReference type="Proteomes" id="UP000219439"/>
    </source>
</evidence>
<evidence type="ECO:0000313" key="3">
    <source>
        <dbReference type="EMBL" id="SNZ21015.1"/>
    </source>
</evidence>
<feature type="compositionally biased region" description="Polar residues" evidence="1">
    <location>
        <begin position="332"/>
        <end position="343"/>
    </location>
</feature>
<organism evidence="3 4">
    <name type="scientific">Cohaesibacter gelatinilyticus</name>
    <dbReference type="NCBI Taxonomy" id="372072"/>
    <lineage>
        <taxon>Bacteria</taxon>
        <taxon>Pseudomonadati</taxon>
        <taxon>Pseudomonadota</taxon>
        <taxon>Alphaproteobacteria</taxon>
        <taxon>Hyphomicrobiales</taxon>
        <taxon>Cohaesibacteraceae</taxon>
    </lineage>
</organism>
<feature type="compositionally biased region" description="Basic and acidic residues" evidence="1">
    <location>
        <begin position="30"/>
        <end position="53"/>
    </location>
</feature>
<feature type="compositionally biased region" description="Polar residues" evidence="1">
    <location>
        <begin position="73"/>
        <end position="85"/>
    </location>
</feature>
<dbReference type="Gene3D" id="3.30.750.140">
    <property type="match status" value="1"/>
</dbReference>
<feature type="region of interest" description="Disordered" evidence="1">
    <location>
        <begin position="1"/>
        <end position="124"/>
    </location>
</feature>
<dbReference type="AlphaFoldDB" id="A0A285PH18"/>
<dbReference type="OrthoDB" id="7203912at2"/>
<keyword evidence="3" id="KW-0282">Flagellum</keyword>
<reference evidence="3 4" key="1">
    <citation type="submission" date="2017-09" db="EMBL/GenBank/DDBJ databases">
        <authorList>
            <person name="Ehlers B."/>
            <person name="Leendertz F.H."/>
        </authorList>
    </citation>
    <scope>NUCLEOTIDE SEQUENCE [LARGE SCALE GENOMIC DNA]</scope>
    <source>
        <strain evidence="3 4">DSM 18289</strain>
    </source>
</reference>
<dbReference type="InterPro" id="IPR038610">
    <property type="entry name" value="FliK-like_C_sf"/>
</dbReference>
<sequence length="690" mass="73518">MVAQYSVLPVVESPPPAKGKLPTNGQSSADDMRKFEREMDKVQADERASRNSDRSSTQPGKSDAPAKPHANSDRQASVNSDQHAQNPKPDGGPIAADQSISVKKPAADQATQEAPESKSEVPAEIANLTNWQLLEQVANKRDDKNKTGSALLMDSAAPKVEDETPVKTGKDHTTLADIAAQIESIGNETAKVPATDAEGEIDPKLTKQLIQTGEKSEAELGTVKIGNGKEDAAIGTEGKGQPVIDAEITSTKTVTEAGIVAPNKTTKAFKNDDQSQQNVPGTKSGNKTIAAEQVTDSNAEAISQNGDAISDRPDANVTDKEEQSILAKAQEPAQQSVEQSARTHASDTEQPAVHATDTANLSDDQLVKADIEQVTEQSAKPTPTPTQNTQATTDATNQNTQSQSALAQSSSEGTTPATQSKEALAAQRAASDPDQKQATSEDNPSDIAKSEIRTDARSDKSAPTVNDRQEQLAKLRAPKGAIFSELMAGVKADAGQMTDMDGANDLFDPTVEMDLSNSMSQDRSVRLTGFDAFAKTGNLPTSASLANAQAIAAQISRHVRGGENRFEIRLDPAELGKIDVKLTIGSDGQARAHLFVERPETMDFLMRDQRMLERTLQQSGLQLEDKGLEFSLMDQGDQNQQWAEQQNQSDDDIYSSSSDRADNTDAATEAPVNGALAQNYVATDGVNLVI</sequence>
<feature type="compositionally biased region" description="Basic and acidic residues" evidence="1">
    <location>
        <begin position="309"/>
        <end position="323"/>
    </location>
</feature>
<feature type="compositionally biased region" description="Polar residues" evidence="1">
    <location>
        <begin position="412"/>
        <end position="421"/>
    </location>
</feature>